<dbReference type="InterPro" id="IPR027640">
    <property type="entry name" value="Kinesin-like_fam"/>
</dbReference>
<keyword evidence="6" id="KW-1185">Reference proteome</keyword>
<dbReference type="GO" id="GO:0008017">
    <property type="term" value="F:microtubule binding"/>
    <property type="evidence" value="ECO:0007669"/>
    <property type="project" value="InterPro"/>
</dbReference>
<sequence length="929" mass="102128">MHLRVNGLSGFVCSLSRATSCSIAEVKSGIQSLTGIPCIQQKVVCDDRELEDEELLESLVPDNSMEVERSLELVLLRIDPARAEALHAVRCNGLCLETLPEELRGDRDIVLAAVKNTGFAVIHAHPELRSDREIALASVSDRGFVLRYLEDSLKADRGVVLAAVGNDGFALRHASDGLRADREVALRAVRTNGSAVQYVGNCLAQDREIALAAVSSSGAALRYVAPVFRRDRDVVLAAVRSCGQALKFIEDERLREDPEVALAAVRSDFTAFQHVPFQLKTDRTIALAAVKQSARIFKSLPETVKSDREVALAAVQNDGFLLNLITQELQHDRDIVLAAVSNSAVLGYACVEMQEDREVVLAAVRHEGTMLQYSSGKLKSDAEVVLTAVKHNGFAVVYADGKLRCCREVMLEAVRNSGSVLQWAPEELKMDLQVALAAVASNPAATKFVSEELKKKRKFWLAALRQNIGVTEFLPKKLRRDQGELGQGLRKLSAEAYKKLDAEKQQLEAKLQSAQGSPKASKQLPEVLGKVQLALAQGKKQVSDLRTTVAAEIQQVLPQVLHEVMQSKAAELKKLLDAGAQEWKEKYSIECDRRRKLHNLVQELKGNIRVYCRVRPMTDAEAAQGCCIAFPAPDEIQISNPDLGLKKSWQFNEIYRQNSQQEDLFSGIRDLVVSMLDGYNVCMFAYGQTGSGKTFSMQGSKENPGVYTRTFSELFKVAKERIGWKIELKGACVEIYNEEIRDLLLGPNDKKQKLQVRQGKEGNFVPGLTMQTVHNVEEVEMLLNTAQMNRTVAATDMNLHSSRSHLAVQILGTMTNPDGKQFSSAITLVDLAGSERLAKSGVSGDRAKEAIAINKSLSALGDVIAARAQKNAHTPYRNSILTHFLQDSLGGDSKTLMLLQINPCASHVEESMCSLTFGARVNAVEMKKS</sequence>
<dbReference type="AlphaFoldDB" id="A0AA36JFI7"/>
<dbReference type="InterPro" id="IPR001752">
    <property type="entry name" value="Kinesin_motor_dom"/>
</dbReference>
<evidence type="ECO:0000259" key="4">
    <source>
        <dbReference type="PROSITE" id="PS50067"/>
    </source>
</evidence>
<dbReference type="Pfam" id="PF00225">
    <property type="entry name" value="Kinesin"/>
    <property type="match status" value="1"/>
</dbReference>
<dbReference type="PROSITE" id="PS50067">
    <property type="entry name" value="KINESIN_MOTOR_2"/>
    <property type="match status" value="1"/>
</dbReference>
<dbReference type="GO" id="GO:0003777">
    <property type="term" value="F:microtubule motor activity"/>
    <property type="evidence" value="ECO:0007669"/>
    <property type="project" value="InterPro"/>
</dbReference>
<dbReference type="PANTHER" id="PTHR47972:SF28">
    <property type="entry name" value="KINESIN-LIKE PROTEIN KLP-3"/>
    <property type="match status" value="1"/>
</dbReference>
<feature type="domain" description="Ubiquitin-like" evidence="3">
    <location>
        <begin position="1"/>
        <end position="59"/>
    </location>
</feature>
<evidence type="ECO:0000313" key="5">
    <source>
        <dbReference type="EMBL" id="CAJ1404131.1"/>
    </source>
</evidence>
<comment type="similarity">
    <text evidence="1">Belongs to the TRAFAC class myosin-kinesin ATPase superfamily. Kinesin family.</text>
</comment>
<dbReference type="InterPro" id="IPR029071">
    <property type="entry name" value="Ubiquitin-like_domsf"/>
</dbReference>
<keyword evidence="2" id="KW-0175">Coiled coil</keyword>
<comment type="caution">
    <text evidence="5">The sequence shown here is derived from an EMBL/GenBank/DDBJ whole genome shotgun (WGS) entry which is preliminary data.</text>
</comment>
<dbReference type="Gene3D" id="3.10.20.90">
    <property type="entry name" value="Phosphatidylinositol 3-kinase Catalytic Subunit, Chain A, domain 1"/>
    <property type="match status" value="1"/>
</dbReference>
<dbReference type="SUPFAM" id="SSF54236">
    <property type="entry name" value="Ubiquitin-like"/>
    <property type="match status" value="1"/>
</dbReference>
<dbReference type="Proteomes" id="UP001178507">
    <property type="component" value="Unassembled WGS sequence"/>
</dbReference>
<dbReference type="InterPro" id="IPR036961">
    <property type="entry name" value="Kinesin_motor_dom_sf"/>
</dbReference>
<keyword evidence="1" id="KW-0547">Nucleotide-binding</keyword>
<keyword evidence="1" id="KW-0505">Motor protein</keyword>
<dbReference type="InterPro" id="IPR000626">
    <property type="entry name" value="Ubiquitin-like_dom"/>
</dbReference>
<name>A0AA36JFI7_9DINO</name>
<protein>
    <recommendedName>
        <fullName evidence="7">Kinesin-like protein</fullName>
    </recommendedName>
</protein>
<dbReference type="GO" id="GO:0015630">
    <property type="term" value="C:microtubule cytoskeleton"/>
    <property type="evidence" value="ECO:0007669"/>
    <property type="project" value="TreeGrafter"/>
</dbReference>
<dbReference type="InterPro" id="IPR027417">
    <property type="entry name" value="P-loop_NTPase"/>
</dbReference>
<keyword evidence="1" id="KW-0067">ATP-binding</keyword>
<dbReference type="SUPFAM" id="SSF52540">
    <property type="entry name" value="P-loop containing nucleoside triphosphate hydrolases"/>
    <property type="match status" value="1"/>
</dbReference>
<reference evidence="5" key="1">
    <citation type="submission" date="2023-08" db="EMBL/GenBank/DDBJ databases">
        <authorList>
            <person name="Chen Y."/>
            <person name="Shah S."/>
            <person name="Dougan E. K."/>
            <person name="Thang M."/>
            <person name="Chan C."/>
        </authorList>
    </citation>
    <scope>NUCLEOTIDE SEQUENCE</scope>
</reference>
<dbReference type="PANTHER" id="PTHR47972">
    <property type="entry name" value="KINESIN-LIKE PROTEIN KLP-3"/>
    <property type="match status" value="1"/>
</dbReference>
<proteinExistence type="inferred from homology"/>
<evidence type="ECO:0000256" key="2">
    <source>
        <dbReference type="SAM" id="Coils"/>
    </source>
</evidence>
<dbReference type="SMART" id="SM00213">
    <property type="entry name" value="UBQ"/>
    <property type="match status" value="1"/>
</dbReference>
<dbReference type="EMBL" id="CAUJNA010003526">
    <property type="protein sequence ID" value="CAJ1404131.1"/>
    <property type="molecule type" value="Genomic_DNA"/>
</dbReference>
<dbReference type="PRINTS" id="PR00380">
    <property type="entry name" value="KINESINHEAVY"/>
</dbReference>
<accession>A0AA36JFI7</accession>
<feature type="coiled-coil region" evidence="2">
    <location>
        <begin position="490"/>
        <end position="517"/>
    </location>
</feature>
<feature type="binding site" evidence="1">
    <location>
        <begin position="687"/>
        <end position="694"/>
    </location>
    <ligand>
        <name>ATP</name>
        <dbReference type="ChEBI" id="CHEBI:30616"/>
    </ligand>
</feature>
<feature type="domain" description="Kinesin motor" evidence="4">
    <location>
        <begin position="607"/>
        <end position="924"/>
    </location>
</feature>
<dbReference type="PROSITE" id="PS50053">
    <property type="entry name" value="UBIQUITIN_2"/>
    <property type="match status" value="1"/>
</dbReference>
<dbReference type="InterPro" id="IPR025197">
    <property type="entry name" value="DUF4116"/>
</dbReference>
<dbReference type="SMART" id="SM00129">
    <property type="entry name" value="KISc"/>
    <property type="match status" value="1"/>
</dbReference>
<evidence type="ECO:0000256" key="1">
    <source>
        <dbReference type="PROSITE-ProRule" id="PRU00283"/>
    </source>
</evidence>
<dbReference type="Gene3D" id="3.40.850.10">
    <property type="entry name" value="Kinesin motor domain"/>
    <property type="match status" value="1"/>
</dbReference>
<evidence type="ECO:0000313" key="6">
    <source>
        <dbReference type="Proteomes" id="UP001178507"/>
    </source>
</evidence>
<evidence type="ECO:0000259" key="3">
    <source>
        <dbReference type="PROSITE" id="PS50053"/>
    </source>
</evidence>
<organism evidence="5 6">
    <name type="scientific">Effrenium voratum</name>
    <dbReference type="NCBI Taxonomy" id="2562239"/>
    <lineage>
        <taxon>Eukaryota</taxon>
        <taxon>Sar</taxon>
        <taxon>Alveolata</taxon>
        <taxon>Dinophyceae</taxon>
        <taxon>Suessiales</taxon>
        <taxon>Symbiodiniaceae</taxon>
        <taxon>Effrenium</taxon>
    </lineage>
</organism>
<gene>
    <name evidence="5" type="ORF">EVOR1521_LOCUS26648</name>
</gene>
<dbReference type="GO" id="GO:0007018">
    <property type="term" value="P:microtubule-based movement"/>
    <property type="evidence" value="ECO:0007669"/>
    <property type="project" value="InterPro"/>
</dbReference>
<evidence type="ECO:0008006" key="7">
    <source>
        <dbReference type="Google" id="ProtNLM"/>
    </source>
</evidence>
<dbReference type="Pfam" id="PF13475">
    <property type="entry name" value="DUF4116"/>
    <property type="match status" value="7"/>
</dbReference>
<dbReference type="GO" id="GO:0005524">
    <property type="term" value="F:ATP binding"/>
    <property type="evidence" value="ECO:0007669"/>
    <property type="project" value="UniProtKB-UniRule"/>
</dbReference>